<dbReference type="EMBL" id="QZFV01000054">
    <property type="protein sequence ID" value="RJQ89680.1"/>
    <property type="molecule type" value="Genomic_DNA"/>
</dbReference>
<proteinExistence type="predicted"/>
<evidence type="ECO:0000313" key="6">
    <source>
        <dbReference type="EMBL" id="RJQ89680.1"/>
    </source>
</evidence>
<gene>
    <name evidence="6" type="ORF">D5S19_04335</name>
</gene>
<keyword evidence="7" id="KW-1185">Reference proteome</keyword>
<dbReference type="InterPro" id="IPR027805">
    <property type="entry name" value="Transposase_HTH_dom"/>
</dbReference>
<comment type="caution">
    <text evidence="6">The sequence shown here is derived from an EMBL/GenBank/DDBJ whole genome shotgun (WGS) entry which is preliminary data.</text>
</comment>
<dbReference type="Proteomes" id="UP000285112">
    <property type="component" value="Unassembled WGS sequence"/>
</dbReference>
<reference evidence="6 7" key="1">
    <citation type="submission" date="2018-09" db="EMBL/GenBank/DDBJ databases">
        <title>YIM PH 21725 draft genome.</title>
        <authorList>
            <person name="Miao C."/>
        </authorList>
    </citation>
    <scope>NUCLEOTIDE SEQUENCE [LARGE SCALE GENOMIC DNA]</scope>
    <source>
        <strain evidence="7">YIM PH21725</strain>
    </source>
</reference>
<feature type="region of interest" description="Disordered" evidence="3">
    <location>
        <begin position="164"/>
        <end position="194"/>
    </location>
</feature>
<evidence type="ECO:0000256" key="1">
    <source>
        <dbReference type="ARBA" id="ARBA00001968"/>
    </source>
</evidence>
<protein>
    <submittedName>
        <fullName evidence="6">Transposase</fullName>
    </submittedName>
</protein>
<evidence type="ECO:0000256" key="2">
    <source>
        <dbReference type="ARBA" id="ARBA00022723"/>
    </source>
</evidence>
<evidence type="ECO:0000259" key="5">
    <source>
        <dbReference type="Pfam" id="PF13613"/>
    </source>
</evidence>
<name>A0A419I9W0_9PSEU</name>
<dbReference type="Pfam" id="PF13359">
    <property type="entry name" value="DDE_Tnp_4"/>
    <property type="match status" value="1"/>
</dbReference>
<feature type="domain" description="Transposase Helix-turn-helix" evidence="5">
    <location>
        <begin position="41"/>
        <end position="79"/>
    </location>
</feature>
<dbReference type="AlphaFoldDB" id="A0A419I9W0"/>
<evidence type="ECO:0000259" key="4">
    <source>
        <dbReference type="Pfam" id="PF13359"/>
    </source>
</evidence>
<sequence>MLSQMQELVRRVHEALTEPWNKKSGRPKACGLYRAVEIACMYLRHNGTQEFLGDLRKVSQPTVSRIVTMLVPVIKAVLKEFVPTAAEAIEMVKGRVCLVDGTITPCWSYAEHHELWSRKHGTTGFNAQLVGLLDGAPVYISDPLPGSAHDKTAFDETRAAEIIQESSGGIGDKGYQGTSLITPRKNQKEASSAN</sequence>
<organism evidence="6 7">
    <name type="scientific">Amycolatopsis panacis</name>
    <dbReference type="NCBI Taxonomy" id="2340917"/>
    <lineage>
        <taxon>Bacteria</taxon>
        <taxon>Bacillati</taxon>
        <taxon>Actinomycetota</taxon>
        <taxon>Actinomycetes</taxon>
        <taxon>Pseudonocardiales</taxon>
        <taxon>Pseudonocardiaceae</taxon>
        <taxon>Amycolatopsis</taxon>
    </lineage>
</organism>
<comment type="cofactor">
    <cofactor evidence="1">
        <name>a divalent metal cation</name>
        <dbReference type="ChEBI" id="CHEBI:60240"/>
    </cofactor>
</comment>
<dbReference type="Pfam" id="PF13613">
    <property type="entry name" value="HTH_Tnp_4"/>
    <property type="match status" value="1"/>
</dbReference>
<evidence type="ECO:0000256" key="3">
    <source>
        <dbReference type="SAM" id="MobiDB-lite"/>
    </source>
</evidence>
<dbReference type="GO" id="GO:0046872">
    <property type="term" value="F:metal ion binding"/>
    <property type="evidence" value="ECO:0007669"/>
    <property type="project" value="UniProtKB-KW"/>
</dbReference>
<dbReference type="InterPro" id="IPR027806">
    <property type="entry name" value="HARBI1_dom"/>
</dbReference>
<feature type="domain" description="DDE Tnp4" evidence="4">
    <location>
        <begin position="100"/>
        <end position="189"/>
    </location>
</feature>
<evidence type="ECO:0000313" key="7">
    <source>
        <dbReference type="Proteomes" id="UP000285112"/>
    </source>
</evidence>
<keyword evidence="2" id="KW-0479">Metal-binding</keyword>
<accession>A0A419I9W0</accession>